<gene>
    <name evidence="3" type="ORF">ODALV1_LOCUS18125</name>
</gene>
<evidence type="ECO:0000259" key="2">
    <source>
        <dbReference type="SMART" id="SM00181"/>
    </source>
</evidence>
<sequence length="479" mass="53529">MQCLSVIGYLIILLQIFTDVASGQKRATFGEECNRSVRCDSKSSLKCDANICQCVMPENMVFDSRKGKCVTIAGEKCVYTAVEVDDSSESETKRWREELDCVSDATCVEGFCVCSKGYFENNNGTCEVKHSYGEICENNNHCKEAEHFLCKNRTCVCDQSSNYDHSRSKCVGVSGALCKIFADCVINAECPPKRTEQMHVLKSYWASDEDEYDYSRKEVDYTWEVCNCKKGYTNTSEGYCLASYGNPCGYTASQKCLPGFVCREWKCSCKYDNHEHYDRATQTCKSLIGGPCTTNSNTTSLNCVQNAECVPAQYDDDTRELQSNEISNYVCACKQGFIENARQCELAFGEKCQVPQQNPKCDSIAPLQCIEGVCQCNFLEYFDHETKKCRGLVGSACIKGNVHFCTDGAICKSYRNVTVENGRCICSSEYRATSERKCELKNEVRSMTSTPVDAITEVFPTSTTPLSIRSSTTAQIFDV</sequence>
<dbReference type="PANTHER" id="PTHR39069">
    <property type="entry name" value="ECDYSONE-INDUCIBLE GENE E1, ISOFORM A"/>
    <property type="match status" value="1"/>
</dbReference>
<protein>
    <recommendedName>
        <fullName evidence="2">EGF-like domain-containing protein</fullName>
    </recommendedName>
</protein>
<dbReference type="InterPro" id="IPR000742">
    <property type="entry name" value="EGF"/>
</dbReference>
<organism evidence="3 4">
    <name type="scientific">Orchesella dallaii</name>
    <dbReference type="NCBI Taxonomy" id="48710"/>
    <lineage>
        <taxon>Eukaryota</taxon>
        <taxon>Metazoa</taxon>
        <taxon>Ecdysozoa</taxon>
        <taxon>Arthropoda</taxon>
        <taxon>Hexapoda</taxon>
        <taxon>Collembola</taxon>
        <taxon>Entomobryomorpha</taxon>
        <taxon>Entomobryoidea</taxon>
        <taxon>Orchesellidae</taxon>
        <taxon>Orchesellinae</taxon>
        <taxon>Orchesella</taxon>
    </lineage>
</organism>
<feature type="signal peptide" evidence="1">
    <location>
        <begin position="1"/>
        <end position="22"/>
    </location>
</feature>
<evidence type="ECO:0000313" key="4">
    <source>
        <dbReference type="Proteomes" id="UP001642540"/>
    </source>
</evidence>
<feature type="domain" description="EGF-like" evidence="2">
    <location>
        <begin position="76"/>
        <end position="127"/>
    </location>
</feature>
<dbReference type="Proteomes" id="UP001642540">
    <property type="component" value="Unassembled WGS sequence"/>
</dbReference>
<name>A0ABP1R3K5_9HEXA</name>
<dbReference type="PANTHER" id="PTHR39069:SF8">
    <property type="entry name" value="FI17111P1"/>
    <property type="match status" value="1"/>
</dbReference>
<proteinExistence type="predicted"/>
<dbReference type="SMART" id="SM00181">
    <property type="entry name" value="EGF"/>
    <property type="match status" value="3"/>
</dbReference>
<evidence type="ECO:0000313" key="3">
    <source>
        <dbReference type="EMBL" id="CAL8118418.1"/>
    </source>
</evidence>
<feature type="domain" description="EGF-like" evidence="2">
    <location>
        <begin position="396"/>
        <end position="439"/>
    </location>
</feature>
<dbReference type="EMBL" id="CAXLJM020000057">
    <property type="protein sequence ID" value="CAL8118418.1"/>
    <property type="molecule type" value="Genomic_DNA"/>
</dbReference>
<feature type="domain" description="EGF-like" evidence="2">
    <location>
        <begin position="291"/>
        <end position="345"/>
    </location>
</feature>
<accession>A0ABP1R3K5</accession>
<comment type="caution">
    <text evidence="3">The sequence shown here is derived from an EMBL/GenBank/DDBJ whole genome shotgun (WGS) entry which is preliminary data.</text>
</comment>
<keyword evidence="1" id="KW-0732">Signal</keyword>
<keyword evidence="4" id="KW-1185">Reference proteome</keyword>
<reference evidence="3 4" key="1">
    <citation type="submission" date="2024-08" db="EMBL/GenBank/DDBJ databases">
        <authorList>
            <person name="Cucini C."/>
            <person name="Frati F."/>
        </authorList>
    </citation>
    <scope>NUCLEOTIDE SEQUENCE [LARGE SCALE GENOMIC DNA]</scope>
</reference>
<feature type="chain" id="PRO_5047438113" description="EGF-like domain-containing protein" evidence="1">
    <location>
        <begin position="23"/>
        <end position="479"/>
    </location>
</feature>
<evidence type="ECO:0000256" key="1">
    <source>
        <dbReference type="SAM" id="SignalP"/>
    </source>
</evidence>